<dbReference type="PANTHER" id="PTHR31038:SF10">
    <property type="entry name" value="OS04G0524400 PROTEIN"/>
    <property type="match status" value="1"/>
</dbReference>
<comment type="subcellular location">
    <subcellularLocation>
        <location evidence="1">Membrane</location>
        <topology evidence="1">Multi-pass membrane protein</topology>
    </subcellularLocation>
    <subcellularLocation>
        <location evidence="2">Plastid</location>
        <location evidence="2">Chloroplast</location>
    </subcellularLocation>
</comment>
<comment type="similarity">
    <text evidence="3">Belongs to the RETICULATA family.</text>
</comment>
<feature type="compositionally biased region" description="Gly residues" evidence="10">
    <location>
        <begin position="134"/>
        <end position="155"/>
    </location>
</feature>
<evidence type="ECO:0000256" key="9">
    <source>
        <dbReference type="ARBA" id="ARBA00023136"/>
    </source>
</evidence>
<dbReference type="InterPro" id="IPR021825">
    <property type="entry name" value="RETICULATA-related"/>
</dbReference>
<keyword evidence="7" id="KW-0809">Transit peptide</keyword>
<feature type="region of interest" description="Disordered" evidence="10">
    <location>
        <begin position="98"/>
        <end position="170"/>
    </location>
</feature>
<dbReference type="PANTHER" id="PTHR31038">
    <property type="entry name" value="EXPRESSED PROTEIN-RELATED"/>
    <property type="match status" value="1"/>
</dbReference>
<feature type="compositionally biased region" description="Acidic residues" evidence="10">
    <location>
        <begin position="156"/>
        <end position="170"/>
    </location>
</feature>
<reference evidence="11 12" key="1">
    <citation type="submission" date="2024-03" db="EMBL/GenBank/DDBJ databases">
        <title>Complete genome sequence of the green alga Chloropicon roscoffensis RCC1871.</title>
        <authorList>
            <person name="Lemieux C."/>
            <person name="Pombert J.-F."/>
            <person name="Otis C."/>
            <person name="Turmel M."/>
        </authorList>
    </citation>
    <scope>NUCLEOTIDE SEQUENCE [LARGE SCALE GENOMIC DNA]</scope>
    <source>
        <strain evidence="11 12">RCC1871</strain>
    </source>
</reference>
<dbReference type="Pfam" id="PF11891">
    <property type="entry name" value="RETICULATA-like"/>
    <property type="match status" value="2"/>
</dbReference>
<keyword evidence="9" id="KW-0472">Membrane</keyword>
<dbReference type="Proteomes" id="UP001472866">
    <property type="component" value="Chromosome 11"/>
</dbReference>
<keyword evidence="8" id="KW-1133">Transmembrane helix</keyword>
<proteinExistence type="inferred from homology"/>
<gene>
    <name evidence="11" type="ORF">HKI87_11g68190</name>
</gene>
<accession>A0AAX4PGC8</accession>
<protein>
    <submittedName>
        <fullName evidence="11">Protein RETICULATA-related</fullName>
    </submittedName>
</protein>
<evidence type="ECO:0000256" key="7">
    <source>
        <dbReference type="ARBA" id="ARBA00022946"/>
    </source>
</evidence>
<evidence type="ECO:0000256" key="5">
    <source>
        <dbReference type="ARBA" id="ARBA00022640"/>
    </source>
</evidence>
<evidence type="ECO:0000256" key="8">
    <source>
        <dbReference type="ARBA" id="ARBA00022989"/>
    </source>
</evidence>
<dbReference type="GO" id="GO:0009706">
    <property type="term" value="C:chloroplast inner membrane"/>
    <property type="evidence" value="ECO:0007669"/>
    <property type="project" value="TreeGrafter"/>
</dbReference>
<keyword evidence="6" id="KW-0812">Transmembrane</keyword>
<evidence type="ECO:0000256" key="10">
    <source>
        <dbReference type="SAM" id="MobiDB-lite"/>
    </source>
</evidence>
<dbReference type="AlphaFoldDB" id="A0AAX4PGC8"/>
<evidence type="ECO:0000256" key="1">
    <source>
        <dbReference type="ARBA" id="ARBA00004141"/>
    </source>
</evidence>
<dbReference type="EMBL" id="CP151511">
    <property type="protein sequence ID" value="WZN65262.1"/>
    <property type="molecule type" value="Genomic_DNA"/>
</dbReference>
<keyword evidence="12" id="KW-1185">Reference proteome</keyword>
<evidence type="ECO:0000256" key="2">
    <source>
        <dbReference type="ARBA" id="ARBA00004229"/>
    </source>
</evidence>
<dbReference type="GO" id="GO:0099402">
    <property type="term" value="P:plant organ development"/>
    <property type="evidence" value="ECO:0007669"/>
    <property type="project" value="TreeGrafter"/>
</dbReference>
<evidence type="ECO:0000256" key="6">
    <source>
        <dbReference type="ARBA" id="ARBA00022692"/>
    </source>
</evidence>
<keyword evidence="4" id="KW-0150">Chloroplast</keyword>
<name>A0AAX4PGC8_9CHLO</name>
<sequence length="493" mass="51832">MMSARVRETQAQAAMASARISGFRVTGIGSSGTNTHRRRTLRTSSLGDGRSSRCRSVGVGVGTGGGRGRGWGCAASSNDEDIEGDYAYYSEEKLKGEEVDAAAGTSPRSSQQDPAEVAKPGGRWAAADEWLTSIGGGSGGSGGSGSGGGGGGEGGEGGEGEEGEETDDSELLPLEECEKLLAKGEAAVPEDWQALAKLGGGLRQSVLTKYLALLKGGGALSFLVAKFPVLRDRLIEDDRFLFKVFTEVLIDSGCATFAEVKKRGDVFWDEFEFYLSDLVVGIFLDVALVTLLAPTCVAGAAGVVAKVGKTKGLGRAANALLRFQKSLPSAVFEKSIKGVRVYTPKQRAIAFLYKGFEYAAVGFACGLVGQSMANTAMIAKRAYSKSKRAEAARGSQEASMAALGDGGSDLQEVMEEVPVPPLFRTALVWALFMGVSSNTRYQVVFGLERLVEGTVLAQKVPMIANVATIAIRFANNIYGGEQFIDMARWAGVQ</sequence>
<evidence type="ECO:0000313" key="12">
    <source>
        <dbReference type="Proteomes" id="UP001472866"/>
    </source>
</evidence>
<organism evidence="11 12">
    <name type="scientific">Chloropicon roscoffensis</name>
    <dbReference type="NCBI Taxonomy" id="1461544"/>
    <lineage>
        <taxon>Eukaryota</taxon>
        <taxon>Viridiplantae</taxon>
        <taxon>Chlorophyta</taxon>
        <taxon>Chloropicophyceae</taxon>
        <taxon>Chloropicales</taxon>
        <taxon>Chloropicaceae</taxon>
        <taxon>Chloropicon</taxon>
    </lineage>
</organism>
<feature type="region of interest" description="Disordered" evidence="10">
    <location>
        <begin position="25"/>
        <end position="61"/>
    </location>
</feature>
<evidence type="ECO:0000313" key="11">
    <source>
        <dbReference type="EMBL" id="WZN65262.1"/>
    </source>
</evidence>
<evidence type="ECO:0000256" key="4">
    <source>
        <dbReference type="ARBA" id="ARBA00022528"/>
    </source>
</evidence>
<keyword evidence="5" id="KW-0934">Plastid</keyword>
<feature type="compositionally biased region" description="Low complexity" evidence="10">
    <location>
        <begin position="42"/>
        <end position="58"/>
    </location>
</feature>
<evidence type="ECO:0000256" key="3">
    <source>
        <dbReference type="ARBA" id="ARBA00010793"/>
    </source>
</evidence>